<feature type="non-terminal residue" evidence="1">
    <location>
        <position position="1"/>
    </location>
</feature>
<accession>A0A4Q9PGZ5</accession>
<sequence>RSRRRRSLGQPSATIMLSSMAILFASTSMYMSSLIWNWMSIKNIVWEATTGLYSDTYDGRESHAAFKKAVYGQSVMVTVALGINICIGDAIVWWRACVIWHNNVVTCIGGVGLAMTLILGILGACTTSSIDPDRILFWAGGGNPSTKAAIILSLVMNSAATSLIAYKAWWVVHRSFLKKHLGMDGTKTLVMRILTLLVESGSIYCALLILAIAYTLEPEKTNSPAEVGFGYMGYYFVYGCLVPIVALYPTLIIILVAVNRSALNWGLSLGDERGPFSGREPITASTLVFRHSTVCNSVTTPALSESRLHLGDGQLIRTECEGARED</sequence>
<proteinExistence type="predicted"/>
<name>A0A4Q9PGZ5_9APHY</name>
<protein>
    <submittedName>
        <fullName evidence="1">Uncharacterized protein</fullName>
    </submittedName>
</protein>
<gene>
    <name evidence="1" type="ORF">BD310DRAFT_833307</name>
</gene>
<evidence type="ECO:0000313" key="2">
    <source>
        <dbReference type="Proteomes" id="UP000292082"/>
    </source>
</evidence>
<evidence type="ECO:0000313" key="1">
    <source>
        <dbReference type="EMBL" id="TBU51916.1"/>
    </source>
</evidence>
<keyword evidence="2" id="KW-1185">Reference proteome</keyword>
<reference evidence="1 2" key="1">
    <citation type="submission" date="2019-01" db="EMBL/GenBank/DDBJ databases">
        <title>Draft genome sequences of three monokaryotic isolates of the white-rot basidiomycete fungus Dichomitus squalens.</title>
        <authorList>
            <consortium name="DOE Joint Genome Institute"/>
            <person name="Lopez S.C."/>
            <person name="Andreopoulos B."/>
            <person name="Pangilinan J."/>
            <person name="Lipzen A."/>
            <person name="Riley R."/>
            <person name="Ahrendt S."/>
            <person name="Ng V."/>
            <person name="Barry K."/>
            <person name="Daum C."/>
            <person name="Grigoriev I.V."/>
            <person name="Hilden K.S."/>
            <person name="Makela M.R."/>
            <person name="de Vries R.P."/>
        </authorList>
    </citation>
    <scope>NUCLEOTIDE SEQUENCE [LARGE SCALE GENOMIC DNA]</scope>
    <source>
        <strain evidence="1 2">CBS 464.89</strain>
    </source>
</reference>
<dbReference type="Proteomes" id="UP000292082">
    <property type="component" value="Unassembled WGS sequence"/>
</dbReference>
<dbReference type="AlphaFoldDB" id="A0A4Q9PGZ5"/>
<dbReference type="EMBL" id="ML145277">
    <property type="protein sequence ID" value="TBU51916.1"/>
    <property type="molecule type" value="Genomic_DNA"/>
</dbReference>
<organism evidence="1 2">
    <name type="scientific">Dichomitus squalens</name>
    <dbReference type="NCBI Taxonomy" id="114155"/>
    <lineage>
        <taxon>Eukaryota</taxon>
        <taxon>Fungi</taxon>
        <taxon>Dikarya</taxon>
        <taxon>Basidiomycota</taxon>
        <taxon>Agaricomycotina</taxon>
        <taxon>Agaricomycetes</taxon>
        <taxon>Polyporales</taxon>
        <taxon>Polyporaceae</taxon>
        <taxon>Dichomitus</taxon>
    </lineage>
</organism>